<evidence type="ECO:0008006" key="4">
    <source>
        <dbReference type="Google" id="ProtNLM"/>
    </source>
</evidence>
<evidence type="ECO:0000313" key="3">
    <source>
        <dbReference type="Proteomes" id="UP001159659"/>
    </source>
</evidence>
<gene>
    <name evidence="2" type="ORF">PFR002_LOCUS853</name>
</gene>
<dbReference type="Proteomes" id="UP001159659">
    <property type="component" value="Unassembled WGS sequence"/>
</dbReference>
<dbReference type="EMBL" id="CANTFK010000072">
    <property type="protein sequence ID" value="CAI5706002.1"/>
    <property type="molecule type" value="Genomic_DNA"/>
</dbReference>
<sequence>MMKATAVLWTVCAGEHYLGNTSEASWRKAFSLSTRQEEKNIKAPTESNSAHGTARTRSATTTSKLAVPVFWRGKQGFYTSGMLLTRGEDLRESFLGREGKYSAVV</sequence>
<proteinExistence type="predicted"/>
<feature type="region of interest" description="Disordered" evidence="1">
    <location>
        <begin position="37"/>
        <end position="60"/>
    </location>
</feature>
<reference evidence="2" key="1">
    <citation type="submission" date="2022-12" db="EMBL/GenBank/DDBJ databases">
        <authorList>
            <person name="Webb A."/>
        </authorList>
    </citation>
    <scope>NUCLEOTIDE SEQUENCE</scope>
    <source>
        <strain evidence="2">Pf2</strain>
    </source>
</reference>
<accession>A0AAV0SQU0</accession>
<protein>
    <recommendedName>
        <fullName evidence="4">Secreted protein</fullName>
    </recommendedName>
</protein>
<organism evidence="2 3">
    <name type="scientific">Peronospora farinosa</name>
    <dbReference type="NCBI Taxonomy" id="134698"/>
    <lineage>
        <taxon>Eukaryota</taxon>
        <taxon>Sar</taxon>
        <taxon>Stramenopiles</taxon>
        <taxon>Oomycota</taxon>
        <taxon>Peronosporomycetes</taxon>
        <taxon>Peronosporales</taxon>
        <taxon>Peronosporaceae</taxon>
        <taxon>Peronospora</taxon>
    </lineage>
</organism>
<dbReference type="AlphaFoldDB" id="A0AAV0SQU0"/>
<evidence type="ECO:0000256" key="1">
    <source>
        <dbReference type="SAM" id="MobiDB-lite"/>
    </source>
</evidence>
<evidence type="ECO:0000313" key="2">
    <source>
        <dbReference type="EMBL" id="CAI5706002.1"/>
    </source>
</evidence>
<comment type="caution">
    <text evidence="2">The sequence shown here is derived from an EMBL/GenBank/DDBJ whole genome shotgun (WGS) entry which is preliminary data.</text>
</comment>
<name>A0AAV0SQU0_9STRA</name>